<sequence length="416" mass="48438">MSHSSDYNELFKDDFDSLEGLADRIGEILDCPITIEDSNHRILSYSMHEKNIDDARIATIIRRKVPEKVINSLWKHGVMGKLFESDDPVIIPAIEKVGLGNRIAVSVRKNNEVLGFIWAQTDNKTLSDEKINLLKEAANLVTKQLLKLQIKKKKAEESYQEFFWKLLTGHVQQKSVIERQAKQFGLRLDGRLAIAMIEYDCEITQTIEKHSYYLTETLQLVHVVCRVFDQNQLILLIRVGENGKAINALNEFIQNFIHKISERLQINDVKGSFGIIYDSPQFIKNSYSQASKVLEVKEQFSQELKNIYSYQELGIYQFLDELYKIRSKEQYRNYAIDRLKEYDRKHHSELLATLKVYLECDSNVHRAANLIHVHTNTLNYRLKRIVEIAEIDLKDPNQKTTIYLDLKLESIRGDNM</sequence>
<evidence type="ECO:0000313" key="5">
    <source>
        <dbReference type="Proteomes" id="UP000622860"/>
    </source>
</evidence>
<comment type="caution">
    <text evidence="4">The sequence shown here is derived from an EMBL/GenBank/DDBJ whole genome shotgun (WGS) entry which is preliminary data.</text>
</comment>
<organism evidence="4 5">
    <name type="scientific">Virgibacillus oceani</name>
    <dbReference type="NCBI Taxonomy" id="1479511"/>
    <lineage>
        <taxon>Bacteria</taxon>
        <taxon>Bacillati</taxon>
        <taxon>Bacillota</taxon>
        <taxon>Bacilli</taxon>
        <taxon>Bacillales</taxon>
        <taxon>Bacillaceae</taxon>
        <taxon>Virgibacillus</taxon>
    </lineage>
</organism>
<dbReference type="RefSeq" id="WP_188456293.1">
    <property type="nucleotide sequence ID" value="NZ_BMFR01000016.1"/>
</dbReference>
<reference evidence="4" key="1">
    <citation type="journal article" date="2014" name="Int. J. Syst. Evol. Microbiol.">
        <title>Complete genome sequence of Corynebacterium casei LMG S-19264T (=DSM 44701T), isolated from a smear-ripened cheese.</title>
        <authorList>
            <consortium name="US DOE Joint Genome Institute (JGI-PGF)"/>
            <person name="Walter F."/>
            <person name="Albersmeier A."/>
            <person name="Kalinowski J."/>
            <person name="Ruckert C."/>
        </authorList>
    </citation>
    <scope>NUCLEOTIDE SEQUENCE</scope>
    <source>
        <strain evidence="4">CGMCC 1.12754</strain>
    </source>
</reference>
<comment type="similarity">
    <text evidence="1">Belongs to the CdaR family.</text>
</comment>
<dbReference type="Proteomes" id="UP000622860">
    <property type="component" value="Unassembled WGS sequence"/>
</dbReference>
<dbReference type="Gene3D" id="3.30.450.40">
    <property type="match status" value="1"/>
</dbReference>
<evidence type="ECO:0000256" key="1">
    <source>
        <dbReference type="ARBA" id="ARBA00006754"/>
    </source>
</evidence>
<evidence type="ECO:0000259" key="2">
    <source>
        <dbReference type="Pfam" id="PF13556"/>
    </source>
</evidence>
<evidence type="ECO:0000313" key="4">
    <source>
        <dbReference type="EMBL" id="GGG83276.1"/>
    </source>
</evidence>
<dbReference type="InterPro" id="IPR029016">
    <property type="entry name" value="GAF-like_dom_sf"/>
</dbReference>
<dbReference type="InterPro" id="IPR051448">
    <property type="entry name" value="CdaR-like_regulators"/>
</dbReference>
<keyword evidence="5" id="KW-1185">Reference proteome</keyword>
<dbReference type="Pfam" id="PF17853">
    <property type="entry name" value="GGDEF_2"/>
    <property type="match status" value="1"/>
</dbReference>
<feature type="domain" description="PucR C-terminal helix-turn-helix" evidence="2">
    <location>
        <begin position="350"/>
        <end position="407"/>
    </location>
</feature>
<dbReference type="InterPro" id="IPR025736">
    <property type="entry name" value="PucR_C-HTH_dom"/>
</dbReference>
<dbReference type="Gene3D" id="1.10.10.2840">
    <property type="entry name" value="PucR C-terminal helix-turn-helix domain"/>
    <property type="match status" value="1"/>
</dbReference>
<dbReference type="InterPro" id="IPR042070">
    <property type="entry name" value="PucR_C-HTH_sf"/>
</dbReference>
<accession>A0A917HLK6</accession>
<evidence type="ECO:0000259" key="3">
    <source>
        <dbReference type="Pfam" id="PF17853"/>
    </source>
</evidence>
<dbReference type="PANTHER" id="PTHR33744">
    <property type="entry name" value="CARBOHYDRATE DIACID REGULATOR"/>
    <property type="match status" value="1"/>
</dbReference>
<dbReference type="Pfam" id="PF13556">
    <property type="entry name" value="HTH_30"/>
    <property type="match status" value="1"/>
</dbReference>
<dbReference type="EMBL" id="BMFR01000016">
    <property type="protein sequence ID" value="GGG83276.1"/>
    <property type="molecule type" value="Genomic_DNA"/>
</dbReference>
<dbReference type="AlphaFoldDB" id="A0A917HLK6"/>
<feature type="domain" description="CdaR GGDEF-like" evidence="3">
    <location>
        <begin position="174"/>
        <end position="296"/>
    </location>
</feature>
<dbReference type="PANTHER" id="PTHR33744:SF1">
    <property type="entry name" value="DNA-BINDING TRANSCRIPTIONAL ACTIVATOR ADER"/>
    <property type="match status" value="1"/>
</dbReference>
<reference evidence="4" key="2">
    <citation type="submission" date="2020-09" db="EMBL/GenBank/DDBJ databases">
        <authorList>
            <person name="Sun Q."/>
            <person name="Zhou Y."/>
        </authorList>
    </citation>
    <scope>NUCLEOTIDE SEQUENCE</scope>
    <source>
        <strain evidence="4">CGMCC 1.12754</strain>
    </source>
</reference>
<gene>
    <name evidence="4" type="primary">adeR</name>
    <name evidence="4" type="ORF">GCM10011398_31090</name>
</gene>
<dbReference type="InterPro" id="IPR041522">
    <property type="entry name" value="CdaR_GGDEF"/>
</dbReference>
<name>A0A917HLK6_9BACI</name>
<protein>
    <submittedName>
        <fullName evidence="4">Transcriptional activator AdeR</fullName>
    </submittedName>
</protein>
<proteinExistence type="inferred from homology"/>